<evidence type="ECO:0000256" key="1">
    <source>
        <dbReference type="SAM" id="SignalP"/>
    </source>
</evidence>
<accession>A0ABQ4PK01</accession>
<keyword evidence="1" id="KW-0732">Signal</keyword>
<dbReference type="Proteomes" id="UP000887104">
    <property type="component" value="Unassembled WGS sequence"/>
</dbReference>
<gene>
    <name evidence="2" type="ORF">TUM4438_28920</name>
</gene>
<dbReference type="RefSeq" id="WP_248957703.1">
    <property type="nucleotide sequence ID" value="NZ_JAKILT010000023.1"/>
</dbReference>
<feature type="chain" id="PRO_5046932081" description="Lipoprotein" evidence="1">
    <location>
        <begin position="21"/>
        <end position="130"/>
    </location>
</feature>
<sequence>MTKTAAVAKASMLIIGTALLAGCNIANHGSFVSQTYQDKSVTDELVRLGPVLGQSCQVQFLYVLPVGDSVSSPKAIAAAKSVIAGTKILTDVTIDDGLSFGICSGQVKLDTDLYVFQNLRSDSFGVKPPL</sequence>
<organism evidence="2 3">
    <name type="scientific">Shewanella sairae</name>
    <dbReference type="NCBI Taxonomy" id="190310"/>
    <lineage>
        <taxon>Bacteria</taxon>
        <taxon>Pseudomonadati</taxon>
        <taxon>Pseudomonadota</taxon>
        <taxon>Gammaproteobacteria</taxon>
        <taxon>Alteromonadales</taxon>
        <taxon>Shewanellaceae</taxon>
        <taxon>Shewanella</taxon>
    </lineage>
</organism>
<feature type="signal peptide" evidence="1">
    <location>
        <begin position="1"/>
        <end position="20"/>
    </location>
</feature>
<dbReference type="PROSITE" id="PS51257">
    <property type="entry name" value="PROKAR_LIPOPROTEIN"/>
    <property type="match status" value="1"/>
</dbReference>
<proteinExistence type="predicted"/>
<dbReference type="EMBL" id="BPEY01000054">
    <property type="protein sequence ID" value="GIU48148.1"/>
    <property type="molecule type" value="Genomic_DNA"/>
</dbReference>
<reference evidence="2" key="1">
    <citation type="submission" date="2021-05" db="EMBL/GenBank/DDBJ databases">
        <title>Molecular characterization for Shewanella algae harboring chromosomal blaOXA-55-like strains isolated from clinical and environment sample.</title>
        <authorList>
            <person name="Ohama Y."/>
            <person name="Aoki K."/>
            <person name="Harada S."/>
            <person name="Moriya K."/>
            <person name="Ishii Y."/>
            <person name="Tateda K."/>
        </authorList>
    </citation>
    <scope>NUCLEOTIDE SEQUENCE</scope>
    <source>
        <strain evidence="2">JCM 11563</strain>
    </source>
</reference>
<protein>
    <recommendedName>
        <fullName evidence="4">Lipoprotein</fullName>
    </recommendedName>
</protein>
<evidence type="ECO:0000313" key="3">
    <source>
        <dbReference type="Proteomes" id="UP000887104"/>
    </source>
</evidence>
<comment type="caution">
    <text evidence="2">The sequence shown here is derived from an EMBL/GenBank/DDBJ whole genome shotgun (WGS) entry which is preliminary data.</text>
</comment>
<evidence type="ECO:0008006" key="4">
    <source>
        <dbReference type="Google" id="ProtNLM"/>
    </source>
</evidence>
<name>A0ABQ4PK01_9GAMM</name>
<keyword evidence="3" id="KW-1185">Reference proteome</keyword>
<evidence type="ECO:0000313" key="2">
    <source>
        <dbReference type="EMBL" id="GIU48148.1"/>
    </source>
</evidence>